<dbReference type="SUPFAM" id="SSF109604">
    <property type="entry name" value="HD-domain/PDEase-like"/>
    <property type="match status" value="1"/>
</dbReference>
<proteinExistence type="predicted"/>
<dbReference type="Gene3D" id="1.10.1300.10">
    <property type="entry name" value="3'5'-cyclic nucleotide phosphodiesterase, catalytic domain"/>
    <property type="match status" value="1"/>
</dbReference>
<dbReference type="InParanoid" id="E4WRN0"/>
<organism evidence="4 5">
    <name type="scientific">Oikopleura dioica</name>
    <name type="common">Tunicate</name>
    <dbReference type="NCBI Taxonomy" id="34765"/>
    <lineage>
        <taxon>Eukaryota</taxon>
        <taxon>Metazoa</taxon>
        <taxon>Chordata</taxon>
        <taxon>Tunicata</taxon>
        <taxon>Appendicularia</taxon>
        <taxon>Copelata</taxon>
        <taxon>Oikopleuridae</taxon>
        <taxon>Oikopleura</taxon>
    </lineage>
</organism>
<dbReference type="InterPro" id="IPR002073">
    <property type="entry name" value="PDEase_catalytic_dom"/>
</dbReference>
<evidence type="ECO:0000313" key="5">
    <source>
        <dbReference type="Proteomes" id="UP000001307"/>
    </source>
</evidence>
<dbReference type="GO" id="GO:0004114">
    <property type="term" value="F:3',5'-cyclic-nucleotide phosphodiesterase activity"/>
    <property type="evidence" value="ECO:0007669"/>
    <property type="project" value="InterPro"/>
</dbReference>
<dbReference type="PROSITE" id="PS51845">
    <property type="entry name" value="PDEASE_I_2"/>
    <property type="match status" value="1"/>
</dbReference>
<dbReference type="InterPro" id="IPR036971">
    <property type="entry name" value="PDEase_catalytic_dom_sf"/>
</dbReference>
<protein>
    <recommendedName>
        <fullName evidence="3">PDEase domain-containing protein</fullName>
    </recommendedName>
</protein>
<dbReference type="EMBL" id="FN653015">
    <property type="protein sequence ID" value="CBY20412.1"/>
    <property type="molecule type" value="Genomic_DNA"/>
</dbReference>
<evidence type="ECO:0000259" key="3">
    <source>
        <dbReference type="PROSITE" id="PS51845"/>
    </source>
</evidence>
<sequence>MGCGSAGAWKSIKALICCELDQTHSGSSSNDDCNFPLTGLNEEFTPVPEAQTWDFDIFEYASTHPEDFMTRITGFALDHLGSTKFLRLDHKLISSFLADIQRSYLEHVPYHNAVHATDIVQAVFFTLTSGQKGHRLQDLLSPDETTALLLAALGHDINHQGLTNHFLRESKHELALIDEEDPNESMHWRVFSDKLAQWKILDNLEAARHESLKEMIRDLILATNMDHHAKILSEWKTLEPLFSLENSTHRMALMQYVLKFGDISNPARPKLLYDKWTLRLREELHQEGDKMKAMGLEADLTRDRSQKSVLSKVQCWFIQHRVVLYLKNIKKFGPELPEPEAQLEKNLKDWKKRQAC</sequence>
<dbReference type="GO" id="GO:0007165">
    <property type="term" value="P:signal transduction"/>
    <property type="evidence" value="ECO:0007669"/>
    <property type="project" value="InterPro"/>
</dbReference>
<evidence type="ECO:0000256" key="1">
    <source>
        <dbReference type="ARBA" id="ARBA00022723"/>
    </source>
</evidence>
<keyword evidence="1" id="KW-0479">Metal-binding</keyword>
<evidence type="ECO:0000313" key="4">
    <source>
        <dbReference type="EMBL" id="CBY20412.1"/>
    </source>
</evidence>
<evidence type="ECO:0000256" key="2">
    <source>
        <dbReference type="ARBA" id="ARBA00022801"/>
    </source>
</evidence>
<dbReference type="GO" id="GO:0046872">
    <property type="term" value="F:metal ion binding"/>
    <property type="evidence" value="ECO:0007669"/>
    <property type="project" value="UniProtKB-KW"/>
</dbReference>
<keyword evidence="5" id="KW-1185">Reference proteome</keyword>
<dbReference type="Pfam" id="PF00233">
    <property type="entry name" value="PDEase_I"/>
    <property type="match status" value="1"/>
</dbReference>
<dbReference type="AlphaFoldDB" id="E4WRN0"/>
<dbReference type="Proteomes" id="UP000001307">
    <property type="component" value="Unassembled WGS sequence"/>
</dbReference>
<dbReference type="SMART" id="SM00471">
    <property type="entry name" value="HDc"/>
    <property type="match status" value="1"/>
</dbReference>
<dbReference type="InterPro" id="IPR023174">
    <property type="entry name" value="PDEase_CS"/>
</dbReference>
<feature type="domain" description="PDEase" evidence="3">
    <location>
        <begin position="28"/>
        <end position="356"/>
    </location>
</feature>
<dbReference type="OrthoDB" id="189220at2759"/>
<keyword evidence="2" id="KW-0378">Hydrolase</keyword>
<dbReference type="InterPro" id="IPR003607">
    <property type="entry name" value="HD/PDEase_dom"/>
</dbReference>
<gene>
    <name evidence="4" type="ORF">GSOID_T00000407001</name>
</gene>
<accession>E4WRN0</accession>
<dbReference type="PANTHER" id="PTHR11347">
    <property type="entry name" value="CYCLIC NUCLEOTIDE PHOSPHODIESTERASE"/>
    <property type="match status" value="1"/>
</dbReference>
<name>E4WRN0_OIKDI</name>
<dbReference type="PROSITE" id="PS00126">
    <property type="entry name" value="PDEASE_I_1"/>
    <property type="match status" value="1"/>
</dbReference>
<reference evidence="4 5" key="1">
    <citation type="journal article" date="2010" name="Science">
        <title>Plasticity of animal genome architecture unmasked by rapid evolution of a pelagic tunicate.</title>
        <authorList>
            <person name="Denoeud F."/>
            <person name="Henriet S."/>
            <person name="Mungpakdee S."/>
            <person name="Aury J.M."/>
            <person name="Da Silva C."/>
            <person name="Brinkmann H."/>
            <person name="Mikhaleva J."/>
            <person name="Olsen L.C."/>
            <person name="Jubin C."/>
            <person name="Canestro C."/>
            <person name="Bouquet J.M."/>
            <person name="Danks G."/>
            <person name="Poulain J."/>
            <person name="Campsteijn C."/>
            <person name="Adamski M."/>
            <person name="Cross I."/>
            <person name="Yadetie F."/>
            <person name="Muffato M."/>
            <person name="Louis A."/>
            <person name="Butcher S."/>
            <person name="Tsagkogeorga G."/>
            <person name="Konrad A."/>
            <person name="Singh S."/>
            <person name="Jensen M.F."/>
            <person name="Cong E.H."/>
            <person name="Eikeseth-Otteraa H."/>
            <person name="Noel B."/>
            <person name="Anthouard V."/>
            <person name="Porcel B.M."/>
            <person name="Kachouri-Lafond R."/>
            <person name="Nishino A."/>
            <person name="Ugolini M."/>
            <person name="Chourrout P."/>
            <person name="Nishida H."/>
            <person name="Aasland R."/>
            <person name="Huzurbazar S."/>
            <person name="Westhof E."/>
            <person name="Delsuc F."/>
            <person name="Lehrach H."/>
            <person name="Reinhardt R."/>
            <person name="Weissenbach J."/>
            <person name="Roy S.W."/>
            <person name="Artiguenave F."/>
            <person name="Postlethwait J.H."/>
            <person name="Manak J.R."/>
            <person name="Thompson E.M."/>
            <person name="Jaillon O."/>
            <person name="Du Pasquier L."/>
            <person name="Boudinot P."/>
            <person name="Liberles D.A."/>
            <person name="Volff J.N."/>
            <person name="Philippe H."/>
            <person name="Lenhard B."/>
            <person name="Roest Crollius H."/>
            <person name="Wincker P."/>
            <person name="Chourrout D."/>
        </authorList>
    </citation>
    <scope>NUCLEOTIDE SEQUENCE [LARGE SCALE GENOMIC DNA]</scope>
</reference>